<dbReference type="SUPFAM" id="SSF47413">
    <property type="entry name" value="lambda repressor-like DNA-binding domains"/>
    <property type="match status" value="1"/>
</dbReference>
<dbReference type="SMART" id="SM00530">
    <property type="entry name" value="HTH_XRE"/>
    <property type="match status" value="1"/>
</dbReference>
<dbReference type="Proteomes" id="UP000294444">
    <property type="component" value="Chromosome"/>
</dbReference>
<reference evidence="5 6" key="1">
    <citation type="submission" date="2019-03" db="EMBL/GenBank/DDBJ databases">
        <authorList>
            <person name="Che Y."/>
            <person name="Zhou L."/>
        </authorList>
    </citation>
    <scope>NUCLEOTIDE SEQUENCE [LARGE SCALE GENOMIC DNA]</scope>
    <source>
        <strain evidence="5 6">AIFJ1607</strain>
    </source>
</reference>
<protein>
    <submittedName>
        <fullName evidence="5">Helix-turn-helix domain-containing protein</fullName>
    </submittedName>
</protein>
<dbReference type="KEGG" id="aio:EXH44_06355"/>
<evidence type="ECO:0000256" key="1">
    <source>
        <dbReference type="ARBA" id="ARBA00023015"/>
    </source>
</evidence>
<evidence type="ECO:0000259" key="4">
    <source>
        <dbReference type="PROSITE" id="PS50943"/>
    </source>
</evidence>
<proteinExistence type="predicted"/>
<dbReference type="InterPro" id="IPR010982">
    <property type="entry name" value="Lambda_DNA-bd_dom_sf"/>
</dbReference>
<dbReference type="InterPro" id="IPR052359">
    <property type="entry name" value="HTH-type_reg/antitoxin"/>
</dbReference>
<evidence type="ECO:0000313" key="6">
    <source>
        <dbReference type="Proteomes" id="UP000294444"/>
    </source>
</evidence>
<sequence>MTKFYNDLMEGLTAMEEFLDGKRTLKMESLARPEPLEMRAEEIKAIREELNLSQALFALKLRTSVRTYQGWEQGKSKPNQQAMLLLKMVQKSPQLFEQIANA</sequence>
<accession>A0A4V1AY24</accession>
<dbReference type="PANTHER" id="PTHR36511">
    <property type="entry name" value="MERR FAMILY BACTERIAL REGULATORY PROTEIN"/>
    <property type="match status" value="1"/>
</dbReference>
<gene>
    <name evidence="5" type="ORF">EXH44_06355</name>
</gene>
<dbReference type="AlphaFoldDB" id="A0A4V1AY24"/>
<evidence type="ECO:0000256" key="3">
    <source>
        <dbReference type="ARBA" id="ARBA00023163"/>
    </source>
</evidence>
<dbReference type="Gene3D" id="1.10.260.40">
    <property type="entry name" value="lambda repressor-like DNA-binding domains"/>
    <property type="match status" value="1"/>
</dbReference>
<keyword evidence="1" id="KW-0805">Transcription regulation</keyword>
<dbReference type="InterPro" id="IPR001387">
    <property type="entry name" value="Cro/C1-type_HTH"/>
</dbReference>
<dbReference type="EMBL" id="CP038145">
    <property type="protein sequence ID" value="QBQ63880.1"/>
    <property type="molecule type" value="Genomic_DNA"/>
</dbReference>
<keyword evidence="2" id="KW-0238">DNA-binding</keyword>
<dbReference type="Pfam" id="PF01381">
    <property type="entry name" value="HTH_3"/>
    <property type="match status" value="1"/>
</dbReference>
<keyword evidence="3" id="KW-0804">Transcription</keyword>
<dbReference type="RefSeq" id="WP_162856721.1">
    <property type="nucleotide sequence ID" value="NZ_CP038145.1"/>
</dbReference>
<dbReference type="PANTHER" id="PTHR36511:SF3">
    <property type="entry name" value="ANTITOXIN HIGA-2"/>
    <property type="match status" value="1"/>
</dbReference>
<dbReference type="PROSITE" id="PS50943">
    <property type="entry name" value="HTH_CROC1"/>
    <property type="match status" value="1"/>
</dbReference>
<feature type="domain" description="HTH cro/C1-type" evidence="4">
    <location>
        <begin position="43"/>
        <end position="86"/>
    </location>
</feature>
<evidence type="ECO:0000313" key="5">
    <source>
        <dbReference type="EMBL" id="QBQ63880.1"/>
    </source>
</evidence>
<dbReference type="CDD" id="cd00093">
    <property type="entry name" value="HTH_XRE"/>
    <property type="match status" value="1"/>
</dbReference>
<keyword evidence="6" id="KW-1185">Reference proteome</keyword>
<name>A0A4V1AY24_9PAST</name>
<dbReference type="GO" id="GO:0003677">
    <property type="term" value="F:DNA binding"/>
    <property type="evidence" value="ECO:0007669"/>
    <property type="project" value="UniProtKB-KW"/>
</dbReference>
<evidence type="ECO:0000256" key="2">
    <source>
        <dbReference type="ARBA" id="ARBA00023125"/>
    </source>
</evidence>
<organism evidence="5 6">
    <name type="scientific">Actinobacillus indolicus</name>
    <dbReference type="NCBI Taxonomy" id="51049"/>
    <lineage>
        <taxon>Bacteria</taxon>
        <taxon>Pseudomonadati</taxon>
        <taxon>Pseudomonadota</taxon>
        <taxon>Gammaproteobacteria</taxon>
        <taxon>Pasteurellales</taxon>
        <taxon>Pasteurellaceae</taxon>
        <taxon>Actinobacillus</taxon>
    </lineage>
</organism>